<evidence type="ECO:0000256" key="5">
    <source>
        <dbReference type="ARBA" id="ARBA00023136"/>
    </source>
</evidence>
<dbReference type="EMBL" id="JAHGAW010000011">
    <property type="protein sequence ID" value="MBT2188569.1"/>
    <property type="molecule type" value="Genomic_DNA"/>
</dbReference>
<feature type="transmembrane region" description="Helical" evidence="6">
    <location>
        <begin position="248"/>
        <end position="266"/>
    </location>
</feature>
<dbReference type="GO" id="GO:0016020">
    <property type="term" value="C:membrane"/>
    <property type="evidence" value="ECO:0007669"/>
    <property type="project" value="UniProtKB-SubCell"/>
</dbReference>
<feature type="transmembrane region" description="Helical" evidence="6">
    <location>
        <begin position="272"/>
        <end position="292"/>
    </location>
</feature>
<comment type="caution">
    <text evidence="8">The sequence shown here is derived from an EMBL/GenBank/DDBJ whole genome shotgun (WGS) entry which is preliminary data.</text>
</comment>
<evidence type="ECO:0000259" key="7">
    <source>
        <dbReference type="Pfam" id="PF00892"/>
    </source>
</evidence>
<name>A0A9X1DER8_9SPHN</name>
<keyword evidence="4 6" id="KW-1133">Transmembrane helix</keyword>
<feature type="transmembrane region" description="Helical" evidence="6">
    <location>
        <begin position="40"/>
        <end position="58"/>
    </location>
</feature>
<reference evidence="8" key="1">
    <citation type="submission" date="2021-05" db="EMBL/GenBank/DDBJ databases">
        <title>Genome of Sphingobium sp. strain.</title>
        <authorList>
            <person name="Fan R."/>
        </authorList>
    </citation>
    <scope>NUCLEOTIDE SEQUENCE</scope>
    <source>
        <strain evidence="8">H33</strain>
    </source>
</reference>
<comment type="subcellular location">
    <subcellularLocation>
        <location evidence="1">Membrane</location>
        <topology evidence="1">Multi-pass membrane protein</topology>
    </subcellularLocation>
</comment>
<evidence type="ECO:0000256" key="3">
    <source>
        <dbReference type="ARBA" id="ARBA00022692"/>
    </source>
</evidence>
<evidence type="ECO:0000313" key="8">
    <source>
        <dbReference type="EMBL" id="MBT2188569.1"/>
    </source>
</evidence>
<dbReference type="PANTHER" id="PTHR32322:SF2">
    <property type="entry name" value="EAMA DOMAIN-CONTAINING PROTEIN"/>
    <property type="match status" value="1"/>
</dbReference>
<evidence type="ECO:0000256" key="2">
    <source>
        <dbReference type="ARBA" id="ARBA00007362"/>
    </source>
</evidence>
<dbReference type="InterPro" id="IPR037185">
    <property type="entry name" value="EmrE-like"/>
</dbReference>
<feature type="domain" description="EamA" evidence="7">
    <location>
        <begin position="6"/>
        <end position="137"/>
    </location>
</feature>
<feature type="transmembrane region" description="Helical" evidence="6">
    <location>
        <begin position="184"/>
        <end position="204"/>
    </location>
</feature>
<gene>
    <name evidence="8" type="ORF">KK488_16560</name>
</gene>
<keyword evidence="3 6" id="KW-0812">Transmembrane</keyword>
<dbReference type="AlphaFoldDB" id="A0A9X1DER8"/>
<proteinExistence type="inferred from homology"/>
<keyword evidence="9" id="KW-1185">Reference proteome</keyword>
<evidence type="ECO:0000256" key="4">
    <source>
        <dbReference type="ARBA" id="ARBA00022989"/>
    </source>
</evidence>
<feature type="transmembrane region" description="Helical" evidence="6">
    <location>
        <begin position="216"/>
        <end position="236"/>
    </location>
</feature>
<dbReference type="PANTHER" id="PTHR32322">
    <property type="entry name" value="INNER MEMBRANE TRANSPORTER"/>
    <property type="match status" value="1"/>
</dbReference>
<evidence type="ECO:0000256" key="6">
    <source>
        <dbReference type="SAM" id="Phobius"/>
    </source>
</evidence>
<protein>
    <submittedName>
        <fullName evidence="8">DMT family transporter</fullName>
    </submittedName>
</protein>
<feature type="transmembrane region" description="Helical" evidence="6">
    <location>
        <begin position="153"/>
        <end position="172"/>
    </location>
</feature>
<comment type="similarity">
    <text evidence="2">Belongs to the EamA transporter family.</text>
</comment>
<sequence length="299" mass="31423">MTGGIILPFLIVTLIWSSTWIVIRDQLGVVPPSWSVCYRFAVAALGMAVLAKMSGVALRLGRREILFCGVLGLCQFVLNFNLLYRAEAHLTSGLCALVYALLLIPNSLASRLLFGEKVSGGFLVGSAVAVAGIGLLFLNEYRASVTAAPGEVLLGMGLCVLAVLFASAANVMQVAPIARRIPTASLLVWSMAIGAGADAAYAWITTGPPPFDPRPGYGLGILYLAIAGSVVTFPLYFRLIQQIGAGPAAYTSVLIPILAMALSTAFEQYRWTPLAASGVALALGGMVIALHARLRQARG</sequence>
<dbReference type="InterPro" id="IPR000620">
    <property type="entry name" value="EamA_dom"/>
</dbReference>
<feature type="transmembrane region" description="Helical" evidence="6">
    <location>
        <begin position="90"/>
        <end position="109"/>
    </location>
</feature>
<dbReference type="Pfam" id="PF00892">
    <property type="entry name" value="EamA"/>
    <property type="match status" value="2"/>
</dbReference>
<organism evidence="8 9">
    <name type="scientific">Sphingobium nicotianae</name>
    <dbReference type="NCBI Taxonomy" id="2782607"/>
    <lineage>
        <taxon>Bacteria</taxon>
        <taxon>Pseudomonadati</taxon>
        <taxon>Pseudomonadota</taxon>
        <taxon>Alphaproteobacteria</taxon>
        <taxon>Sphingomonadales</taxon>
        <taxon>Sphingomonadaceae</taxon>
        <taxon>Sphingobium</taxon>
    </lineage>
</organism>
<dbReference type="Proteomes" id="UP001138757">
    <property type="component" value="Unassembled WGS sequence"/>
</dbReference>
<keyword evidence="5 6" id="KW-0472">Membrane</keyword>
<feature type="transmembrane region" description="Helical" evidence="6">
    <location>
        <begin position="121"/>
        <end position="141"/>
    </location>
</feature>
<feature type="transmembrane region" description="Helical" evidence="6">
    <location>
        <begin position="65"/>
        <end position="84"/>
    </location>
</feature>
<accession>A0A9X1DER8</accession>
<dbReference type="InterPro" id="IPR050638">
    <property type="entry name" value="AA-Vitamin_Transporters"/>
</dbReference>
<evidence type="ECO:0000256" key="1">
    <source>
        <dbReference type="ARBA" id="ARBA00004141"/>
    </source>
</evidence>
<dbReference type="SUPFAM" id="SSF103481">
    <property type="entry name" value="Multidrug resistance efflux transporter EmrE"/>
    <property type="match status" value="2"/>
</dbReference>
<evidence type="ECO:0000313" key="9">
    <source>
        <dbReference type="Proteomes" id="UP001138757"/>
    </source>
</evidence>
<feature type="domain" description="EamA" evidence="7">
    <location>
        <begin position="154"/>
        <end position="289"/>
    </location>
</feature>